<evidence type="ECO:0000313" key="6">
    <source>
        <dbReference type="EMBL" id="ALV39950.1"/>
    </source>
</evidence>
<dbReference type="PROSITE" id="PS50931">
    <property type="entry name" value="HTH_LYSR"/>
    <property type="match status" value="1"/>
</dbReference>
<keyword evidence="2" id="KW-0805">Transcription regulation</keyword>
<sequence length="316" mass="34719">MLKGRRGGGAGQITRGYRFPMDLRRLEYFMVLAEELHFRRAAERLHISQPGLSQQIRVLEKDLGVSLFERSAQGVVLTDPGFVLLKEGAHLLQQAESVAAHVRAAGKGIAGILRVVHSRSLTGDVPDEIVRRFRMSNPRVEIIVETAWTTRNIAMLRAGEVDAAFVRMPLLEVGDLSQLTLGHTELAAAIPADLPLARKRILQTADLRGIPVVTFPREQAPGYFDHILSTVWGDEGPLISTTEPDPEHLLAAVAAGAGVCVFDVQRALKLRPKGVVVRRFTPSLSADFGLLWSPHRMSSLLESFIAEASLARPREP</sequence>
<dbReference type="SUPFAM" id="SSF53850">
    <property type="entry name" value="Periplasmic binding protein-like II"/>
    <property type="match status" value="1"/>
</dbReference>
<proteinExistence type="inferred from homology"/>
<organism evidence="6">
    <name type="scientific">Pseudarthrobacter sulfonivorans</name>
    <dbReference type="NCBI Taxonomy" id="121292"/>
    <lineage>
        <taxon>Bacteria</taxon>
        <taxon>Bacillati</taxon>
        <taxon>Actinomycetota</taxon>
        <taxon>Actinomycetes</taxon>
        <taxon>Micrococcales</taxon>
        <taxon>Micrococcaceae</taxon>
        <taxon>Pseudarthrobacter</taxon>
    </lineage>
</organism>
<dbReference type="GO" id="GO:0032993">
    <property type="term" value="C:protein-DNA complex"/>
    <property type="evidence" value="ECO:0007669"/>
    <property type="project" value="TreeGrafter"/>
</dbReference>
<dbReference type="InterPro" id="IPR000847">
    <property type="entry name" value="LysR_HTH_N"/>
</dbReference>
<evidence type="ECO:0000256" key="4">
    <source>
        <dbReference type="ARBA" id="ARBA00023163"/>
    </source>
</evidence>
<gene>
    <name evidence="6" type="ORF">AU252_01200</name>
</gene>
<dbReference type="InterPro" id="IPR036388">
    <property type="entry name" value="WH-like_DNA-bd_sf"/>
</dbReference>
<dbReference type="Proteomes" id="UP000065151">
    <property type="component" value="Chromosome"/>
</dbReference>
<dbReference type="Gene3D" id="1.10.10.10">
    <property type="entry name" value="Winged helix-like DNA-binding domain superfamily/Winged helix DNA-binding domain"/>
    <property type="match status" value="1"/>
</dbReference>
<name>A0A0U3Q010_9MICC</name>
<dbReference type="GO" id="GO:0003700">
    <property type="term" value="F:DNA-binding transcription factor activity"/>
    <property type="evidence" value="ECO:0007669"/>
    <property type="project" value="InterPro"/>
</dbReference>
<evidence type="ECO:0000256" key="1">
    <source>
        <dbReference type="ARBA" id="ARBA00009437"/>
    </source>
</evidence>
<comment type="similarity">
    <text evidence="1">Belongs to the LysR transcriptional regulatory family.</text>
</comment>
<evidence type="ECO:0000256" key="3">
    <source>
        <dbReference type="ARBA" id="ARBA00023125"/>
    </source>
</evidence>
<evidence type="ECO:0000313" key="7">
    <source>
        <dbReference type="Proteomes" id="UP000065151"/>
    </source>
</evidence>
<dbReference type="FunFam" id="1.10.10.10:FF:000001">
    <property type="entry name" value="LysR family transcriptional regulator"/>
    <property type="match status" value="1"/>
</dbReference>
<dbReference type="PRINTS" id="PR00039">
    <property type="entry name" value="HTHLYSR"/>
</dbReference>
<evidence type="ECO:0000256" key="2">
    <source>
        <dbReference type="ARBA" id="ARBA00023015"/>
    </source>
</evidence>
<feature type="domain" description="HTH lysR-type" evidence="5">
    <location>
        <begin position="21"/>
        <end position="78"/>
    </location>
</feature>
<reference evidence="6 7" key="1">
    <citation type="submission" date="2015-12" db="EMBL/GenBank/DDBJ databases">
        <authorList>
            <person name="Shamseldin A."/>
            <person name="Moawad H."/>
            <person name="Abd El-Rahim W.M."/>
            <person name="Sadowsky M.J."/>
        </authorList>
    </citation>
    <scope>NUCLEOTIDE SEQUENCE [LARGE SCALE GENOMIC DNA]</scope>
    <source>
        <strain evidence="6 7">Ar51</strain>
    </source>
</reference>
<dbReference type="KEGG" id="psul:AU252_01200"/>
<dbReference type="STRING" id="121292.AU252_01200"/>
<dbReference type="Pfam" id="PF00126">
    <property type="entry name" value="HTH_1"/>
    <property type="match status" value="1"/>
</dbReference>
<keyword evidence="4" id="KW-0804">Transcription</keyword>
<keyword evidence="3" id="KW-0238">DNA-binding</keyword>
<protein>
    <recommendedName>
        <fullName evidence="5">HTH lysR-type domain-containing protein</fullName>
    </recommendedName>
</protein>
<dbReference type="InterPro" id="IPR005119">
    <property type="entry name" value="LysR_subst-bd"/>
</dbReference>
<accession>A0A0U3Q010</accession>
<dbReference type="Gene3D" id="3.40.190.10">
    <property type="entry name" value="Periplasmic binding protein-like II"/>
    <property type="match status" value="2"/>
</dbReference>
<dbReference type="InterPro" id="IPR036390">
    <property type="entry name" value="WH_DNA-bd_sf"/>
</dbReference>
<dbReference type="PANTHER" id="PTHR30346">
    <property type="entry name" value="TRANSCRIPTIONAL DUAL REGULATOR HCAR-RELATED"/>
    <property type="match status" value="1"/>
</dbReference>
<dbReference type="AlphaFoldDB" id="A0A0U3Q010"/>
<dbReference type="SUPFAM" id="SSF46785">
    <property type="entry name" value="Winged helix' DNA-binding domain"/>
    <property type="match status" value="1"/>
</dbReference>
<dbReference type="PANTHER" id="PTHR30346:SF17">
    <property type="entry name" value="LYSR FAMILY TRANSCRIPTIONAL REGULATOR"/>
    <property type="match status" value="1"/>
</dbReference>
<dbReference type="GO" id="GO:0003677">
    <property type="term" value="F:DNA binding"/>
    <property type="evidence" value="ECO:0007669"/>
    <property type="project" value="UniProtKB-KW"/>
</dbReference>
<dbReference type="Pfam" id="PF03466">
    <property type="entry name" value="LysR_substrate"/>
    <property type="match status" value="1"/>
</dbReference>
<evidence type="ECO:0000259" key="5">
    <source>
        <dbReference type="PROSITE" id="PS50931"/>
    </source>
</evidence>
<dbReference type="EMBL" id="CP013747">
    <property type="protein sequence ID" value="ALV39950.1"/>
    <property type="molecule type" value="Genomic_DNA"/>
</dbReference>